<dbReference type="EMBL" id="PKPP01001075">
    <property type="protein sequence ID" value="PWA85904.1"/>
    <property type="molecule type" value="Genomic_DNA"/>
</dbReference>
<name>A0A2U1PJG5_ARTAN</name>
<organism evidence="1 2">
    <name type="scientific">Artemisia annua</name>
    <name type="common">Sweet wormwood</name>
    <dbReference type="NCBI Taxonomy" id="35608"/>
    <lineage>
        <taxon>Eukaryota</taxon>
        <taxon>Viridiplantae</taxon>
        <taxon>Streptophyta</taxon>
        <taxon>Embryophyta</taxon>
        <taxon>Tracheophyta</taxon>
        <taxon>Spermatophyta</taxon>
        <taxon>Magnoliopsida</taxon>
        <taxon>eudicotyledons</taxon>
        <taxon>Gunneridae</taxon>
        <taxon>Pentapetalae</taxon>
        <taxon>asterids</taxon>
        <taxon>campanulids</taxon>
        <taxon>Asterales</taxon>
        <taxon>Asteraceae</taxon>
        <taxon>Asteroideae</taxon>
        <taxon>Anthemideae</taxon>
        <taxon>Artemisiinae</taxon>
        <taxon>Artemisia</taxon>
    </lineage>
</organism>
<evidence type="ECO:0000313" key="2">
    <source>
        <dbReference type="Proteomes" id="UP000245207"/>
    </source>
</evidence>
<sequence>MKGIKENSETDTEINDLEGGQISDAVIAEIKGLVSGEVAQALETLAPTLLSKVTETINKTRLETLAPIENIAGNTYETCKPPEIHDEQNLIISYRWAPRADVGRIRREFLKMNQTTETVSEFTGLFMDRARFCPEYVKDEGKLMEQYKEALRMDIREFVATHTYRNLSELVNAALDREQETQRNEPSLLKQTYNQKDLVTTAKPTRVCETCHIISHDSRDCPRARPAIQPERQTQNTDRRDRAVQELRIKRT</sequence>
<gene>
    <name evidence="1" type="ORF">CTI12_AA140310</name>
</gene>
<dbReference type="AlphaFoldDB" id="A0A2U1PJG5"/>
<keyword evidence="2" id="KW-1185">Reference proteome</keyword>
<protein>
    <submittedName>
        <fullName evidence="1">Retrotransposon gag protein</fullName>
    </submittedName>
</protein>
<dbReference type="Proteomes" id="UP000245207">
    <property type="component" value="Unassembled WGS sequence"/>
</dbReference>
<dbReference type="STRING" id="35608.A0A2U1PJG5"/>
<comment type="caution">
    <text evidence="1">The sequence shown here is derived from an EMBL/GenBank/DDBJ whole genome shotgun (WGS) entry which is preliminary data.</text>
</comment>
<evidence type="ECO:0000313" key="1">
    <source>
        <dbReference type="EMBL" id="PWA85904.1"/>
    </source>
</evidence>
<proteinExistence type="predicted"/>
<accession>A0A2U1PJG5</accession>
<dbReference type="OrthoDB" id="1936908at2759"/>
<reference evidence="1 2" key="1">
    <citation type="journal article" date="2018" name="Mol. Plant">
        <title>The genome of Artemisia annua provides insight into the evolution of Asteraceae family and artemisinin biosynthesis.</title>
        <authorList>
            <person name="Shen Q."/>
            <person name="Zhang L."/>
            <person name="Liao Z."/>
            <person name="Wang S."/>
            <person name="Yan T."/>
            <person name="Shi P."/>
            <person name="Liu M."/>
            <person name="Fu X."/>
            <person name="Pan Q."/>
            <person name="Wang Y."/>
            <person name="Lv Z."/>
            <person name="Lu X."/>
            <person name="Zhang F."/>
            <person name="Jiang W."/>
            <person name="Ma Y."/>
            <person name="Chen M."/>
            <person name="Hao X."/>
            <person name="Li L."/>
            <person name="Tang Y."/>
            <person name="Lv G."/>
            <person name="Zhou Y."/>
            <person name="Sun X."/>
            <person name="Brodelius P.E."/>
            <person name="Rose J.K.C."/>
            <person name="Tang K."/>
        </authorList>
    </citation>
    <scope>NUCLEOTIDE SEQUENCE [LARGE SCALE GENOMIC DNA]</scope>
    <source>
        <strain evidence="2">cv. Huhao1</strain>
        <tissue evidence="1">Leaf</tissue>
    </source>
</reference>